<evidence type="ECO:0000313" key="9">
    <source>
        <dbReference type="Proteomes" id="UP000295565"/>
    </source>
</evidence>
<dbReference type="PROSITE" id="PS01302">
    <property type="entry name" value="UPF0758"/>
    <property type="match status" value="1"/>
</dbReference>
<reference evidence="8 9" key="1">
    <citation type="submission" date="2019-03" db="EMBL/GenBank/DDBJ databases">
        <title>Genomic Encyclopedia of Type Strains, Phase IV (KMG-IV): sequencing the most valuable type-strain genomes for metagenomic binning, comparative biology and taxonomic classification.</title>
        <authorList>
            <person name="Goeker M."/>
        </authorList>
    </citation>
    <scope>NUCLEOTIDE SEQUENCE [LARGE SCALE GENOMIC DNA]</scope>
    <source>
        <strain evidence="8 9">DSM 18577</strain>
    </source>
</reference>
<dbReference type="InterPro" id="IPR001405">
    <property type="entry name" value="UPF0758"/>
</dbReference>
<dbReference type="Gene3D" id="3.40.140.10">
    <property type="entry name" value="Cytidine Deaminase, domain 2"/>
    <property type="match status" value="1"/>
</dbReference>
<organism evidence="8 9">
    <name type="scientific">Celerinatantimonas diazotrophica</name>
    <dbReference type="NCBI Taxonomy" id="412034"/>
    <lineage>
        <taxon>Bacteria</taxon>
        <taxon>Pseudomonadati</taxon>
        <taxon>Pseudomonadota</taxon>
        <taxon>Gammaproteobacteria</taxon>
        <taxon>Celerinatantimonadaceae</taxon>
        <taxon>Celerinatantimonas</taxon>
    </lineage>
</organism>
<feature type="domain" description="MPN" evidence="7">
    <location>
        <begin position="102"/>
        <end position="224"/>
    </location>
</feature>
<dbReference type="CDD" id="cd08071">
    <property type="entry name" value="MPN_DUF2466"/>
    <property type="match status" value="1"/>
</dbReference>
<dbReference type="GO" id="GO:0006508">
    <property type="term" value="P:proteolysis"/>
    <property type="evidence" value="ECO:0007669"/>
    <property type="project" value="UniProtKB-KW"/>
</dbReference>
<dbReference type="SUPFAM" id="SSF47781">
    <property type="entry name" value="RuvA domain 2-like"/>
    <property type="match status" value="1"/>
</dbReference>
<evidence type="ECO:0000256" key="5">
    <source>
        <dbReference type="ARBA" id="ARBA00023049"/>
    </source>
</evidence>
<dbReference type="AlphaFoldDB" id="A0A4R1J7E7"/>
<dbReference type="InterPro" id="IPR025657">
    <property type="entry name" value="RadC_JAB"/>
</dbReference>
<evidence type="ECO:0000256" key="6">
    <source>
        <dbReference type="RuleBase" id="RU003797"/>
    </source>
</evidence>
<evidence type="ECO:0000256" key="4">
    <source>
        <dbReference type="ARBA" id="ARBA00022833"/>
    </source>
</evidence>
<dbReference type="InterPro" id="IPR037518">
    <property type="entry name" value="MPN"/>
</dbReference>
<dbReference type="InterPro" id="IPR020891">
    <property type="entry name" value="UPF0758_CS"/>
</dbReference>
<keyword evidence="5" id="KW-0482">Metalloprotease</keyword>
<comment type="similarity">
    <text evidence="6">Belongs to the UPF0758 family.</text>
</comment>
<dbReference type="NCBIfam" id="TIGR00608">
    <property type="entry name" value="radc"/>
    <property type="match status" value="1"/>
</dbReference>
<dbReference type="PANTHER" id="PTHR30471:SF3">
    <property type="entry name" value="UPF0758 PROTEIN YEES-RELATED"/>
    <property type="match status" value="1"/>
</dbReference>
<dbReference type="PANTHER" id="PTHR30471">
    <property type="entry name" value="DNA REPAIR PROTEIN RADC"/>
    <property type="match status" value="1"/>
</dbReference>
<keyword evidence="1" id="KW-0645">Protease</keyword>
<dbReference type="Pfam" id="PF04002">
    <property type="entry name" value="RadC"/>
    <property type="match status" value="1"/>
</dbReference>
<keyword evidence="2" id="KW-0479">Metal-binding</keyword>
<comment type="caution">
    <text evidence="8">The sequence shown here is derived from an EMBL/GenBank/DDBJ whole genome shotgun (WGS) entry which is preliminary data.</text>
</comment>
<dbReference type="NCBIfam" id="NF000642">
    <property type="entry name" value="PRK00024.1"/>
    <property type="match status" value="1"/>
</dbReference>
<dbReference type="PROSITE" id="PS50249">
    <property type="entry name" value="MPN"/>
    <property type="match status" value="1"/>
</dbReference>
<accession>A0A4R1J7E7</accession>
<keyword evidence="3" id="KW-0378">Hydrolase</keyword>
<sequence>MAISQWPVTERPREKLLEKGAKALSDAELLAIFLRTGYQGTDAVGLARELLNDFGSLPALLGASELAFCAHHGVGSAKYSQLQAALEMSRRFLRSELTIKDSMSNPEQVFEYLQSELCGFNREVFALLLLDNQHRVLQFAPIFFGTIDAASVYPRVVVQQVLEHNAAAVILAHNHPSGVAEPSHADRAITDKLIEALNLIDVRVLDHIVVGCGQIVSFAQRGWI</sequence>
<keyword evidence="9" id="KW-1185">Reference proteome</keyword>
<protein>
    <submittedName>
        <fullName evidence="8">DNA repair protein RadC</fullName>
    </submittedName>
</protein>
<dbReference type="GO" id="GO:0046872">
    <property type="term" value="F:metal ion binding"/>
    <property type="evidence" value="ECO:0007669"/>
    <property type="project" value="UniProtKB-KW"/>
</dbReference>
<dbReference type="InterPro" id="IPR010994">
    <property type="entry name" value="RuvA_2-like"/>
</dbReference>
<keyword evidence="4" id="KW-0862">Zinc</keyword>
<dbReference type="GO" id="GO:0008237">
    <property type="term" value="F:metallopeptidase activity"/>
    <property type="evidence" value="ECO:0007669"/>
    <property type="project" value="UniProtKB-KW"/>
</dbReference>
<dbReference type="OrthoDB" id="9804482at2"/>
<dbReference type="InterPro" id="IPR046778">
    <property type="entry name" value="UPF0758_N"/>
</dbReference>
<dbReference type="EMBL" id="SMGD01000019">
    <property type="protein sequence ID" value="TCK46379.1"/>
    <property type="molecule type" value="Genomic_DNA"/>
</dbReference>
<evidence type="ECO:0000313" key="8">
    <source>
        <dbReference type="EMBL" id="TCK46379.1"/>
    </source>
</evidence>
<name>A0A4R1J7E7_9GAMM</name>
<evidence type="ECO:0000256" key="2">
    <source>
        <dbReference type="ARBA" id="ARBA00022723"/>
    </source>
</evidence>
<dbReference type="SUPFAM" id="SSF102712">
    <property type="entry name" value="JAB1/MPN domain"/>
    <property type="match status" value="1"/>
</dbReference>
<evidence type="ECO:0000259" key="7">
    <source>
        <dbReference type="PROSITE" id="PS50249"/>
    </source>
</evidence>
<dbReference type="Proteomes" id="UP000295565">
    <property type="component" value="Unassembled WGS sequence"/>
</dbReference>
<evidence type="ECO:0000256" key="1">
    <source>
        <dbReference type="ARBA" id="ARBA00022670"/>
    </source>
</evidence>
<proteinExistence type="inferred from homology"/>
<gene>
    <name evidence="8" type="ORF">EV690_3655</name>
</gene>
<dbReference type="Pfam" id="PF20582">
    <property type="entry name" value="UPF0758_N"/>
    <property type="match status" value="1"/>
</dbReference>
<evidence type="ECO:0000256" key="3">
    <source>
        <dbReference type="ARBA" id="ARBA00022801"/>
    </source>
</evidence>
<dbReference type="RefSeq" id="WP_131914384.1">
    <property type="nucleotide sequence ID" value="NZ_OU594967.1"/>
</dbReference>